<dbReference type="AlphaFoldDB" id="A0A1G4MD73"/>
<keyword evidence="5 8" id="KW-0863">Zinc-finger</keyword>
<feature type="domain" description="C2H2-type" evidence="10">
    <location>
        <begin position="236"/>
        <end position="265"/>
    </location>
</feature>
<dbReference type="PROSITE" id="PS00028">
    <property type="entry name" value="ZINC_FINGER_C2H2_1"/>
    <property type="match status" value="2"/>
</dbReference>
<dbReference type="GO" id="GO:2000221">
    <property type="term" value="P:negative regulation of pseudohyphal growth"/>
    <property type="evidence" value="ECO:0007669"/>
    <property type="project" value="UniProtKB-ARBA"/>
</dbReference>
<evidence type="ECO:0000259" key="10">
    <source>
        <dbReference type="PROSITE" id="PS50157"/>
    </source>
</evidence>
<dbReference type="Gene3D" id="3.30.160.60">
    <property type="entry name" value="Classic Zinc Finger"/>
    <property type="match status" value="2"/>
</dbReference>
<dbReference type="STRING" id="4955.A0A1G4MD73"/>
<dbReference type="PROSITE" id="PS50157">
    <property type="entry name" value="ZINC_FINGER_C2H2_2"/>
    <property type="match status" value="2"/>
</dbReference>
<evidence type="ECO:0000256" key="3">
    <source>
        <dbReference type="ARBA" id="ARBA00022723"/>
    </source>
</evidence>
<evidence type="ECO:0000256" key="7">
    <source>
        <dbReference type="ARBA" id="ARBA00023242"/>
    </source>
</evidence>
<dbReference type="GO" id="GO:0008270">
    <property type="term" value="F:zinc ion binding"/>
    <property type="evidence" value="ECO:0007669"/>
    <property type="project" value="UniProtKB-KW"/>
</dbReference>
<dbReference type="PANTHER" id="PTHR14003:SF19">
    <property type="entry name" value="YY2 TRANSCRIPTION FACTOR"/>
    <property type="match status" value="1"/>
</dbReference>
<dbReference type="GO" id="GO:0000785">
    <property type="term" value="C:chromatin"/>
    <property type="evidence" value="ECO:0007669"/>
    <property type="project" value="TreeGrafter"/>
</dbReference>
<evidence type="ECO:0000256" key="2">
    <source>
        <dbReference type="ARBA" id="ARBA00022491"/>
    </source>
</evidence>
<comment type="subcellular location">
    <subcellularLocation>
        <location evidence="1">Nucleus</location>
    </subcellularLocation>
</comment>
<evidence type="ECO:0000313" key="12">
    <source>
        <dbReference type="Proteomes" id="UP000190831"/>
    </source>
</evidence>
<dbReference type="GO" id="GO:0000981">
    <property type="term" value="F:DNA-binding transcription factor activity, RNA polymerase II-specific"/>
    <property type="evidence" value="ECO:0007669"/>
    <property type="project" value="TreeGrafter"/>
</dbReference>
<dbReference type="FunFam" id="3.30.160.60:FF:001382">
    <property type="entry name" value="Transcriptional repressor"/>
    <property type="match status" value="1"/>
</dbReference>
<evidence type="ECO:0000256" key="8">
    <source>
        <dbReference type="PROSITE-ProRule" id="PRU00042"/>
    </source>
</evidence>
<sequence>MHPVAYIYGQESECVAPESPRKIWCHASNSSESQAMMLASMSQSHYNTFPSISPAAHRCIALAGPHGHVLLPALLSTTHASEETDIKRILDRTAFSSRADDSHVPRAETLPAFAEITAGLTALPPLAAPALPALLAPAERAAEMSSNAAAAVSAAVGAAGAAMSAAPVLQTRPASPADTPQRPESASGPVRKRRSKEAALPIERRRRYICKTCNKGFTTSGHLARHNRIHTGEKNHVCPFEGCGQRFSRHDNCVQHYKTHVRRSV</sequence>
<gene>
    <name evidence="11" type="ORF">LAFE_0E04654G</name>
</gene>
<keyword evidence="12" id="KW-1185">Reference proteome</keyword>
<dbReference type="InterPro" id="IPR036236">
    <property type="entry name" value="Znf_C2H2_sf"/>
</dbReference>
<keyword evidence="6" id="KW-0862">Zinc</keyword>
<dbReference type="GO" id="GO:0000978">
    <property type="term" value="F:RNA polymerase II cis-regulatory region sequence-specific DNA binding"/>
    <property type="evidence" value="ECO:0007669"/>
    <property type="project" value="TreeGrafter"/>
</dbReference>
<evidence type="ECO:0000256" key="1">
    <source>
        <dbReference type="ARBA" id="ARBA00004123"/>
    </source>
</evidence>
<dbReference type="OrthoDB" id="6365676at2759"/>
<dbReference type="Proteomes" id="UP000190831">
    <property type="component" value="Chromosome E"/>
</dbReference>
<dbReference type="GO" id="GO:2000218">
    <property type="term" value="P:negative regulation of invasive growth in response to glucose limitation"/>
    <property type="evidence" value="ECO:0007669"/>
    <property type="project" value="UniProtKB-ARBA"/>
</dbReference>
<evidence type="ECO:0000256" key="6">
    <source>
        <dbReference type="ARBA" id="ARBA00022833"/>
    </source>
</evidence>
<proteinExistence type="predicted"/>
<evidence type="ECO:0000256" key="4">
    <source>
        <dbReference type="ARBA" id="ARBA00022737"/>
    </source>
</evidence>
<dbReference type="InterPro" id="IPR013087">
    <property type="entry name" value="Znf_C2H2_type"/>
</dbReference>
<reference evidence="12" key="1">
    <citation type="submission" date="2016-03" db="EMBL/GenBank/DDBJ databases">
        <authorList>
            <person name="Devillers H."/>
        </authorList>
    </citation>
    <scope>NUCLEOTIDE SEQUENCE [LARGE SCALE GENOMIC DNA]</scope>
</reference>
<dbReference type="GO" id="GO:0005667">
    <property type="term" value="C:transcription regulator complex"/>
    <property type="evidence" value="ECO:0007669"/>
    <property type="project" value="TreeGrafter"/>
</dbReference>
<keyword evidence="2" id="KW-0678">Repressor</keyword>
<dbReference type="SUPFAM" id="SSF57667">
    <property type="entry name" value="beta-beta-alpha zinc fingers"/>
    <property type="match status" value="1"/>
</dbReference>
<organism evidence="11 12">
    <name type="scientific">Lachancea fermentati</name>
    <name type="common">Zygosaccharomyces fermentati</name>
    <dbReference type="NCBI Taxonomy" id="4955"/>
    <lineage>
        <taxon>Eukaryota</taxon>
        <taxon>Fungi</taxon>
        <taxon>Dikarya</taxon>
        <taxon>Ascomycota</taxon>
        <taxon>Saccharomycotina</taxon>
        <taxon>Saccharomycetes</taxon>
        <taxon>Saccharomycetales</taxon>
        <taxon>Saccharomycetaceae</taxon>
        <taxon>Lachancea</taxon>
    </lineage>
</organism>
<feature type="domain" description="C2H2-type" evidence="10">
    <location>
        <begin position="208"/>
        <end position="235"/>
    </location>
</feature>
<protein>
    <submittedName>
        <fullName evidence="11">LAFE_0E04654g1_1</fullName>
    </submittedName>
</protein>
<evidence type="ECO:0000256" key="9">
    <source>
        <dbReference type="SAM" id="MobiDB-lite"/>
    </source>
</evidence>
<dbReference type="GO" id="GO:0000122">
    <property type="term" value="P:negative regulation of transcription by RNA polymerase II"/>
    <property type="evidence" value="ECO:0007669"/>
    <property type="project" value="UniProtKB-ARBA"/>
</dbReference>
<feature type="region of interest" description="Disordered" evidence="9">
    <location>
        <begin position="171"/>
        <end position="198"/>
    </location>
</feature>
<evidence type="ECO:0000313" key="11">
    <source>
        <dbReference type="EMBL" id="SCW01667.1"/>
    </source>
</evidence>
<dbReference type="GO" id="GO:0043709">
    <property type="term" value="P:cell adhesion involved in single-species biofilm formation"/>
    <property type="evidence" value="ECO:0007669"/>
    <property type="project" value="UniProtKB-ARBA"/>
</dbReference>
<keyword evidence="7" id="KW-0539">Nucleus</keyword>
<accession>A0A1G4MD73</accession>
<name>A0A1G4MD73_LACFM</name>
<keyword evidence="4" id="KW-0677">Repeat</keyword>
<dbReference type="Pfam" id="PF00096">
    <property type="entry name" value="zf-C2H2"/>
    <property type="match status" value="1"/>
</dbReference>
<dbReference type="EMBL" id="LT598488">
    <property type="protein sequence ID" value="SCW01667.1"/>
    <property type="molecule type" value="Genomic_DNA"/>
</dbReference>
<evidence type="ECO:0000256" key="5">
    <source>
        <dbReference type="ARBA" id="ARBA00022771"/>
    </source>
</evidence>
<dbReference type="PANTHER" id="PTHR14003">
    <property type="entry name" value="TRANSCRIPTIONAL REPRESSOR PROTEIN YY"/>
    <property type="match status" value="1"/>
</dbReference>
<dbReference type="GO" id="GO:0005634">
    <property type="term" value="C:nucleus"/>
    <property type="evidence" value="ECO:0007669"/>
    <property type="project" value="UniProtKB-SubCell"/>
</dbReference>
<dbReference type="SMART" id="SM00355">
    <property type="entry name" value="ZnF_C2H2"/>
    <property type="match status" value="2"/>
</dbReference>
<keyword evidence="3" id="KW-0479">Metal-binding</keyword>